<evidence type="ECO:0000256" key="1">
    <source>
        <dbReference type="SAM" id="MobiDB-lite"/>
    </source>
</evidence>
<protein>
    <submittedName>
        <fullName evidence="2">Uncharacterized protein</fullName>
    </submittedName>
</protein>
<dbReference type="RefSeq" id="WP_263061748.1">
    <property type="nucleotide sequence ID" value="NZ_JAOUSE010000027.1"/>
</dbReference>
<feature type="region of interest" description="Disordered" evidence="1">
    <location>
        <begin position="1"/>
        <end position="20"/>
    </location>
</feature>
<proteinExistence type="predicted"/>
<keyword evidence="3" id="KW-1185">Reference proteome</keyword>
<evidence type="ECO:0000313" key="3">
    <source>
        <dbReference type="Proteomes" id="UP001208656"/>
    </source>
</evidence>
<comment type="caution">
    <text evidence="2">The sequence shown here is derived from an EMBL/GenBank/DDBJ whole genome shotgun (WGS) entry which is preliminary data.</text>
</comment>
<name>A0ABT2WG89_9BACI</name>
<dbReference type="Proteomes" id="UP001208656">
    <property type="component" value="Unassembled WGS sequence"/>
</dbReference>
<dbReference type="EMBL" id="JAOUSE010000027">
    <property type="protein sequence ID" value="MCU9594705.1"/>
    <property type="molecule type" value="Genomic_DNA"/>
</dbReference>
<evidence type="ECO:0000313" key="2">
    <source>
        <dbReference type="EMBL" id="MCU9594705.1"/>
    </source>
</evidence>
<gene>
    <name evidence="2" type="ORF">OEV82_09570</name>
</gene>
<organism evidence="2 3">
    <name type="scientific">Pallidibacillus thermolactis</name>
    <dbReference type="NCBI Taxonomy" id="251051"/>
    <lineage>
        <taxon>Bacteria</taxon>
        <taxon>Bacillati</taxon>
        <taxon>Bacillota</taxon>
        <taxon>Bacilli</taxon>
        <taxon>Bacillales</taxon>
        <taxon>Bacillaceae</taxon>
        <taxon>Pallidibacillus</taxon>
    </lineage>
</organism>
<sequence length="66" mass="7616">MKAEMQGDALKNGFHKADERRNLGKSEKNCFIRGMKAKIQGEETKNCFHKADERRNLGKSEEKLFS</sequence>
<reference evidence="2 3" key="1">
    <citation type="submission" date="2022-10" db="EMBL/GenBank/DDBJ databases">
        <title>Description of Fervidibacillus gen. nov. in the family Fervidibacillaceae fam. nov. with two species, Fervidibacillus albus sp. nov., and Fervidibacillus halotolerans sp. nov., isolated from tidal flat sediments.</title>
        <authorList>
            <person name="Kwon K.K."/>
            <person name="Yang S.-H."/>
        </authorList>
    </citation>
    <scope>NUCLEOTIDE SEQUENCE [LARGE SCALE GENOMIC DNA]</scope>
    <source>
        <strain evidence="2 3">DSM 23332</strain>
    </source>
</reference>
<accession>A0ABT2WG89</accession>